<evidence type="ECO:0000313" key="3">
    <source>
        <dbReference type="Proteomes" id="UP000020103"/>
    </source>
</evidence>
<accession>A0A829Q1S8</accession>
<evidence type="ECO:0000256" key="1">
    <source>
        <dbReference type="SAM" id="MobiDB-lite"/>
    </source>
</evidence>
<feature type="compositionally biased region" description="Basic and acidic residues" evidence="1">
    <location>
        <begin position="1"/>
        <end position="26"/>
    </location>
</feature>
<dbReference type="Proteomes" id="UP000020103">
    <property type="component" value="Unassembled WGS sequence"/>
</dbReference>
<feature type="region of interest" description="Disordered" evidence="1">
    <location>
        <begin position="1"/>
        <end position="43"/>
    </location>
</feature>
<protein>
    <submittedName>
        <fullName evidence="2">Uncharacterized protein</fullName>
    </submittedName>
</protein>
<reference evidence="2 3" key="1">
    <citation type="submission" date="2013-12" db="EMBL/GenBank/DDBJ databases">
        <authorList>
            <person name="Madinger N."/>
            <person name="Lenaerts A."/>
            <person name="Ordway D."/>
            <person name="DeGroote M.A."/>
            <person name="Parker T."/>
            <person name="Sizemore C."/>
            <person name="Tallon L.J."/>
            <person name="Sadzewicz L.K."/>
            <person name="Sengamalay N."/>
            <person name="Fraser C.M."/>
            <person name="Hine E."/>
            <person name="Shefchek K.A."/>
            <person name="Das S.P."/>
            <person name="Tettelin H."/>
        </authorList>
    </citation>
    <scope>NUCLEOTIDE SEQUENCE [LARGE SCALE GENOMIC DNA]</scope>
    <source>
        <strain evidence="2 3">21</strain>
    </source>
</reference>
<feature type="compositionally biased region" description="Polar residues" evidence="1">
    <location>
        <begin position="27"/>
        <end position="43"/>
    </location>
</feature>
<evidence type="ECO:0000313" key="2">
    <source>
        <dbReference type="EMBL" id="EUA46685.1"/>
    </source>
</evidence>
<organism evidence="2 3">
    <name type="scientific">Mycobacteroides abscessus 21</name>
    <dbReference type="NCBI Taxonomy" id="1299324"/>
    <lineage>
        <taxon>Bacteria</taxon>
        <taxon>Bacillati</taxon>
        <taxon>Actinomycetota</taxon>
        <taxon>Actinomycetes</taxon>
        <taxon>Mycobacteriales</taxon>
        <taxon>Mycobacteriaceae</taxon>
        <taxon>Mycobacteroides</taxon>
        <taxon>Mycobacteroides abscessus</taxon>
    </lineage>
</organism>
<dbReference type="AlphaFoldDB" id="A0A829Q1S8"/>
<comment type="caution">
    <text evidence="2">The sequence shown here is derived from an EMBL/GenBank/DDBJ whole genome shotgun (WGS) entry which is preliminary data.</text>
</comment>
<sequence length="43" mass="4744">MSKSFKDKTSCEHEPENVSGETHQEFHSSTTSALTGSSYPKEP</sequence>
<dbReference type="EMBL" id="JAOF01000001">
    <property type="protein sequence ID" value="EUA46685.1"/>
    <property type="molecule type" value="Genomic_DNA"/>
</dbReference>
<gene>
    <name evidence="2" type="ORF">I543_0051</name>
</gene>
<name>A0A829Q1S8_9MYCO</name>
<proteinExistence type="predicted"/>